<keyword evidence="7 16" id="KW-0808">Transferase</keyword>
<keyword evidence="8" id="KW-0479">Metal-binding</keyword>
<comment type="similarity">
    <text evidence="4">Belongs to the poly(A) polymerase family.</text>
</comment>
<keyword evidence="12" id="KW-0539">Nucleus</keyword>
<dbReference type="GO" id="GO:0006397">
    <property type="term" value="P:mRNA processing"/>
    <property type="evidence" value="ECO:0007669"/>
    <property type="project" value="UniProtKB-KW"/>
</dbReference>
<dbReference type="Gene3D" id="3.30.70.590">
    <property type="entry name" value="Poly(A) polymerase predicted RNA binding domain"/>
    <property type="match status" value="1"/>
</dbReference>
<dbReference type="InterPro" id="IPR043519">
    <property type="entry name" value="NT_sf"/>
</dbReference>
<dbReference type="STRING" id="429701.A0A2G9GZA1"/>
<evidence type="ECO:0000256" key="3">
    <source>
        <dbReference type="ARBA" id="ARBA00004123"/>
    </source>
</evidence>
<dbReference type="EMBL" id="NKXS01003182">
    <property type="protein sequence ID" value="PIN10604.1"/>
    <property type="molecule type" value="Genomic_DNA"/>
</dbReference>
<dbReference type="SUPFAM" id="SSF55003">
    <property type="entry name" value="PAP/Archaeal CCA-adding enzyme, C-terminal domain"/>
    <property type="match status" value="1"/>
</dbReference>
<comment type="caution">
    <text evidence="16">The sequence shown here is derived from an EMBL/GenBank/DDBJ whole genome shotgun (WGS) entry which is preliminary data.</text>
</comment>
<evidence type="ECO:0000313" key="16">
    <source>
        <dbReference type="EMBL" id="PIN10604.1"/>
    </source>
</evidence>
<dbReference type="GO" id="GO:1990817">
    <property type="term" value="F:poly(A) RNA polymerase activity"/>
    <property type="evidence" value="ECO:0007669"/>
    <property type="project" value="UniProtKB-EC"/>
</dbReference>
<dbReference type="GO" id="GO:0046872">
    <property type="term" value="F:metal ion binding"/>
    <property type="evidence" value="ECO:0007669"/>
    <property type="project" value="UniProtKB-KW"/>
</dbReference>
<dbReference type="PANTHER" id="PTHR10682:SF33">
    <property type="entry name" value="NUCLEAR POLY(A) POLYMERASE 3"/>
    <property type="match status" value="1"/>
</dbReference>
<dbReference type="InterPro" id="IPR048840">
    <property type="entry name" value="PolA_pol_NTPase"/>
</dbReference>
<feature type="transmembrane region" description="Helical" evidence="13">
    <location>
        <begin position="115"/>
        <end position="133"/>
    </location>
</feature>
<evidence type="ECO:0000256" key="5">
    <source>
        <dbReference type="ARBA" id="ARBA00012388"/>
    </source>
</evidence>
<dbReference type="Gene3D" id="1.10.1410.10">
    <property type="match status" value="1"/>
</dbReference>
<organism evidence="16 17">
    <name type="scientific">Handroanthus impetiginosus</name>
    <dbReference type="NCBI Taxonomy" id="429701"/>
    <lineage>
        <taxon>Eukaryota</taxon>
        <taxon>Viridiplantae</taxon>
        <taxon>Streptophyta</taxon>
        <taxon>Embryophyta</taxon>
        <taxon>Tracheophyta</taxon>
        <taxon>Spermatophyta</taxon>
        <taxon>Magnoliopsida</taxon>
        <taxon>eudicotyledons</taxon>
        <taxon>Gunneridae</taxon>
        <taxon>Pentapetalae</taxon>
        <taxon>asterids</taxon>
        <taxon>lamiids</taxon>
        <taxon>Lamiales</taxon>
        <taxon>Bignoniaceae</taxon>
        <taxon>Crescentiina</taxon>
        <taxon>Tabebuia alliance</taxon>
        <taxon>Handroanthus</taxon>
    </lineage>
</organism>
<dbReference type="Pfam" id="PF20750">
    <property type="entry name" value="PAP_NTPase"/>
    <property type="match status" value="1"/>
</dbReference>
<evidence type="ECO:0000256" key="7">
    <source>
        <dbReference type="ARBA" id="ARBA00022679"/>
    </source>
</evidence>
<sequence length="356" mass="40694">MADARVPLIRFKFDGIPIDLPYAKLNAISVPENVDVFNSLFLININEICWRSLSGVRANKSILQHVPNLQVYQSLLRCVKFWAKRRGIYGHAQGFFGGIHLAVLAAFVCRRQPHAHLITLVLIFFQTFASWPWPMPVVLEDGVMPLPPNNISILMPIQLPSSPNEYCYSNMIRSTVYRIRQEFIDAHALTKEILRPEFDWKILFEPFPYVKMYARFLKIRLSCPREDELGGWVGKVKSRMRCLLIKLEELQGFCDPNPTEYVDINIKEPNKVFYWGLCPGRSCNMNIDSIRKDFMMNIFTGCEGPIGRLELKVVKASEVPIQKTNMGSRGSRRNIVYMPQNFVGCLAGNGNVGCVS</sequence>
<evidence type="ECO:0000256" key="1">
    <source>
        <dbReference type="ARBA" id="ARBA00001936"/>
    </source>
</evidence>
<protein>
    <recommendedName>
        <fullName evidence="5">polynucleotide adenylyltransferase</fullName>
        <ecNumber evidence="5">2.7.7.19</ecNumber>
    </recommendedName>
</protein>
<dbReference type="OrthoDB" id="412748at2759"/>
<accession>A0A2G9GZA1</accession>
<evidence type="ECO:0000259" key="14">
    <source>
        <dbReference type="Pfam" id="PF04928"/>
    </source>
</evidence>
<feature type="domain" description="Poly(A) polymerase nucleotidyltransferase" evidence="15">
    <location>
        <begin position="2"/>
        <end position="66"/>
    </location>
</feature>
<comment type="cofactor">
    <cofactor evidence="1">
        <name>Mn(2+)</name>
        <dbReference type="ChEBI" id="CHEBI:29035"/>
    </cofactor>
</comment>
<dbReference type="Pfam" id="PF04928">
    <property type="entry name" value="PAP_central"/>
    <property type="match status" value="1"/>
</dbReference>
<keyword evidence="16" id="KW-0548">Nucleotidyltransferase</keyword>
<name>A0A2G9GZA1_9LAMI</name>
<gene>
    <name evidence="16" type="ORF">CDL12_16805</name>
</gene>
<evidence type="ECO:0000256" key="11">
    <source>
        <dbReference type="ARBA" id="ARBA00022842"/>
    </source>
</evidence>
<keyword evidence="17" id="KW-1185">Reference proteome</keyword>
<keyword evidence="9" id="KW-0547">Nucleotide-binding</keyword>
<dbReference type="GO" id="GO:0003723">
    <property type="term" value="F:RNA binding"/>
    <property type="evidence" value="ECO:0007669"/>
    <property type="project" value="InterPro"/>
</dbReference>
<evidence type="ECO:0000256" key="13">
    <source>
        <dbReference type="SAM" id="Phobius"/>
    </source>
</evidence>
<reference evidence="17" key="1">
    <citation type="journal article" date="2018" name="Gigascience">
        <title>Genome assembly of the Pink Ipe (Handroanthus impetiginosus, Bignoniaceae), a highly valued, ecologically keystone Neotropical timber forest tree.</title>
        <authorList>
            <person name="Silva-Junior O.B."/>
            <person name="Grattapaglia D."/>
            <person name="Novaes E."/>
            <person name="Collevatti R.G."/>
        </authorList>
    </citation>
    <scope>NUCLEOTIDE SEQUENCE [LARGE SCALE GENOMIC DNA]</scope>
    <source>
        <strain evidence="17">cv. UFG-1</strain>
    </source>
</reference>
<dbReference type="Proteomes" id="UP000231279">
    <property type="component" value="Unassembled WGS sequence"/>
</dbReference>
<keyword evidence="13" id="KW-0812">Transmembrane</keyword>
<keyword evidence="13" id="KW-0472">Membrane</keyword>
<keyword evidence="6" id="KW-0507">mRNA processing</keyword>
<dbReference type="InterPro" id="IPR007012">
    <property type="entry name" value="PolA_pol_cen_dom"/>
</dbReference>
<feature type="domain" description="Poly(A) polymerase central" evidence="14">
    <location>
        <begin position="72"/>
        <end position="205"/>
    </location>
</feature>
<evidence type="ECO:0000256" key="9">
    <source>
        <dbReference type="ARBA" id="ARBA00022741"/>
    </source>
</evidence>
<feature type="transmembrane region" description="Helical" evidence="13">
    <location>
        <begin position="88"/>
        <end position="108"/>
    </location>
</feature>
<evidence type="ECO:0000256" key="10">
    <source>
        <dbReference type="ARBA" id="ARBA00022840"/>
    </source>
</evidence>
<dbReference type="SUPFAM" id="SSF81631">
    <property type="entry name" value="PAP/OAS1 substrate-binding domain"/>
    <property type="match status" value="1"/>
</dbReference>
<comment type="cofactor">
    <cofactor evidence="2">
        <name>Mg(2+)</name>
        <dbReference type="ChEBI" id="CHEBI:18420"/>
    </cofactor>
</comment>
<dbReference type="InterPro" id="IPR011068">
    <property type="entry name" value="NuclTrfase_I-like_C"/>
</dbReference>
<dbReference type="GO" id="GO:0031123">
    <property type="term" value="P:RNA 3'-end processing"/>
    <property type="evidence" value="ECO:0007669"/>
    <property type="project" value="InterPro"/>
</dbReference>
<evidence type="ECO:0000256" key="8">
    <source>
        <dbReference type="ARBA" id="ARBA00022723"/>
    </source>
</evidence>
<proteinExistence type="inferred from homology"/>
<dbReference type="GO" id="GO:0005634">
    <property type="term" value="C:nucleus"/>
    <property type="evidence" value="ECO:0007669"/>
    <property type="project" value="UniProtKB-SubCell"/>
</dbReference>
<comment type="subcellular location">
    <subcellularLocation>
        <location evidence="3">Nucleus</location>
    </subcellularLocation>
</comment>
<evidence type="ECO:0000259" key="15">
    <source>
        <dbReference type="Pfam" id="PF20750"/>
    </source>
</evidence>
<evidence type="ECO:0000256" key="12">
    <source>
        <dbReference type="ARBA" id="ARBA00023242"/>
    </source>
</evidence>
<dbReference type="PANTHER" id="PTHR10682">
    <property type="entry name" value="POLY A POLYMERASE"/>
    <property type="match status" value="1"/>
</dbReference>
<dbReference type="GO" id="GO:0005524">
    <property type="term" value="F:ATP binding"/>
    <property type="evidence" value="ECO:0007669"/>
    <property type="project" value="UniProtKB-KW"/>
</dbReference>
<keyword evidence="13" id="KW-1133">Transmembrane helix</keyword>
<keyword evidence="10" id="KW-0067">ATP-binding</keyword>
<dbReference type="SUPFAM" id="SSF81301">
    <property type="entry name" value="Nucleotidyltransferase"/>
    <property type="match status" value="1"/>
</dbReference>
<evidence type="ECO:0000256" key="4">
    <source>
        <dbReference type="ARBA" id="ARBA00010912"/>
    </source>
</evidence>
<dbReference type="EC" id="2.7.7.19" evidence="5"/>
<dbReference type="AlphaFoldDB" id="A0A2G9GZA1"/>
<evidence type="ECO:0000256" key="6">
    <source>
        <dbReference type="ARBA" id="ARBA00022664"/>
    </source>
</evidence>
<evidence type="ECO:0000313" key="17">
    <source>
        <dbReference type="Proteomes" id="UP000231279"/>
    </source>
</evidence>
<keyword evidence="11" id="KW-0460">Magnesium</keyword>
<evidence type="ECO:0000256" key="2">
    <source>
        <dbReference type="ARBA" id="ARBA00001946"/>
    </source>
</evidence>